<reference evidence="1" key="1">
    <citation type="journal article" date="2021" name="PeerJ">
        <title>Extensive microbial diversity within the chicken gut microbiome revealed by metagenomics and culture.</title>
        <authorList>
            <person name="Gilroy R."/>
            <person name="Ravi A."/>
            <person name="Getino M."/>
            <person name="Pursley I."/>
            <person name="Horton D.L."/>
            <person name="Alikhan N.F."/>
            <person name="Baker D."/>
            <person name="Gharbi K."/>
            <person name="Hall N."/>
            <person name="Watson M."/>
            <person name="Adriaenssens E.M."/>
            <person name="Foster-Nyarko E."/>
            <person name="Jarju S."/>
            <person name="Secka A."/>
            <person name="Antonio M."/>
            <person name="Oren A."/>
            <person name="Chaudhuri R.R."/>
            <person name="La Ragione R."/>
            <person name="Hildebrand F."/>
            <person name="Pallen M.J."/>
        </authorList>
    </citation>
    <scope>NUCLEOTIDE SEQUENCE</scope>
    <source>
        <strain evidence="1">Gambia16-930</strain>
    </source>
</reference>
<dbReference type="SUPFAM" id="SSF160379">
    <property type="entry name" value="SP0830-like"/>
    <property type="match status" value="1"/>
</dbReference>
<comment type="caution">
    <text evidence="1">The sequence shown here is derived from an EMBL/GenBank/DDBJ whole genome shotgun (WGS) entry which is preliminary data.</text>
</comment>
<evidence type="ECO:0000313" key="1">
    <source>
        <dbReference type="EMBL" id="HIW87608.1"/>
    </source>
</evidence>
<gene>
    <name evidence="1" type="ORF">IAC47_04960</name>
</gene>
<dbReference type="AlphaFoldDB" id="A0A9D1RIB7"/>
<dbReference type="PANTHER" id="PTHR36439">
    <property type="entry name" value="BLL4334 PROTEIN"/>
    <property type="match status" value="1"/>
</dbReference>
<dbReference type="Pfam" id="PF08002">
    <property type="entry name" value="DUF1697"/>
    <property type="match status" value="1"/>
</dbReference>
<proteinExistence type="predicted"/>
<dbReference type="EMBL" id="DXGG01000159">
    <property type="protein sequence ID" value="HIW87608.1"/>
    <property type="molecule type" value="Genomic_DNA"/>
</dbReference>
<name>A0A9D1RIB7_9BACT</name>
<accession>A0A9D1RIB7</accession>
<protein>
    <submittedName>
        <fullName evidence="1">DUF1697 domain-containing protein</fullName>
    </submittedName>
</protein>
<dbReference type="PANTHER" id="PTHR36439:SF1">
    <property type="entry name" value="DUF1697 DOMAIN-CONTAINING PROTEIN"/>
    <property type="match status" value="1"/>
</dbReference>
<organism evidence="1 2">
    <name type="scientific">Candidatus Onthomorpha intestinigallinarum</name>
    <dbReference type="NCBI Taxonomy" id="2840880"/>
    <lineage>
        <taxon>Bacteria</taxon>
        <taxon>Pseudomonadati</taxon>
        <taxon>Bacteroidota</taxon>
        <taxon>Bacteroidia</taxon>
        <taxon>Bacteroidales</taxon>
        <taxon>Candidatus Onthomorpha</taxon>
    </lineage>
</organism>
<feature type="non-terminal residue" evidence="1">
    <location>
        <position position="115"/>
    </location>
</feature>
<reference evidence="1" key="2">
    <citation type="submission" date="2021-04" db="EMBL/GenBank/DDBJ databases">
        <authorList>
            <person name="Gilroy R."/>
        </authorList>
    </citation>
    <scope>NUCLEOTIDE SEQUENCE</scope>
    <source>
        <strain evidence="1">Gambia16-930</strain>
    </source>
</reference>
<evidence type="ECO:0000313" key="2">
    <source>
        <dbReference type="Proteomes" id="UP000824267"/>
    </source>
</evidence>
<dbReference type="Gene3D" id="3.30.70.1280">
    <property type="entry name" value="SP0830-like domains"/>
    <property type="match status" value="1"/>
</dbReference>
<dbReference type="Proteomes" id="UP000824267">
    <property type="component" value="Unassembled WGS sequence"/>
</dbReference>
<sequence>MNRYVALLRGINVGGNNKVSMPLLKELFEKAGFENVKTYINSGNVLFSARESNVNTLREECEQLILNGFGLNVRTVVLSARDYESIVSRAPLWWNSNSEEKHNAIFVIPPLQPEE</sequence>
<dbReference type="InterPro" id="IPR012545">
    <property type="entry name" value="DUF1697"/>
</dbReference>